<dbReference type="EMBL" id="QPMM01000011">
    <property type="protein sequence ID" value="RFS20151.1"/>
    <property type="molecule type" value="Genomic_DNA"/>
</dbReference>
<dbReference type="SUPFAM" id="SSF48452">
    <property type="entry name" value="TPR-like"/>
    <property type="match status" value="1"/>
</dbReference>
<dbReference type="InterPro" id="IPR012338">
    <property type="entry name" value="Beta-lactam/transpept-like"/>
</dbReference>
<dbReference type="RefSeq" id="WP_116977713.1">
    <property type="nucleotide sequence ID" value="NZ_QPMM01000011.1"/>
</dbReference>
<gene>
    <name evidence="2" type="ORF">DVR12_20770</name>
</gene>
<dbReference type="AlphaFoldDB" id="A0A3E1Y5Z7"/>
<dbReference type="PANTHER" id="PTHR46825">
    <property type="entry name" value="D-ALANYL-D-ALANINE-CARBOXYPEPTIDASE/ENDOPEPTIDASE AMPH"/>
    <property type="match status" value="1"/>
</dbReference>
<dbReference type="OrthoDB" id="9793489at2"/>
<comment type="caution">
    <text evidence="2">The sequence shown here is derived from an EMBL/GenBank/DDBJ whole genome shotgun (WGS) entry which is preliminary data.</text>
</comment>
<reference evidence="2 3" key="1">
    <citation type="submission" date="2018-07" db="EMBL/GenBank/DDBJ databases">
        <title>Chitinophaga K2CV101002-2 sp. nov., isolated from a monsoon evergreen broad-leaved forest soil.</title>
        <authorList>
            <person name="Lv Y."/>
        </authorList>
    </citation>
    <scope>NUCLEOTIDE SEQUENCE [LARGE SCALE GENOMIC DNA]</scope>
    <source>
        <strain evidence="2 3">GDMCC 1.1288</strain>
    </source>
</reference>
<dbReference type="Proteomes" id="UP000260644">
    <property type="component" value="Unassembled WGS sequence"/>
</dbReference>
<proteinExistence type="predicted"/>
<dbReference type="SUPFAM" id="SSF56601">
    <property type="entry name" value="beta-lactamase/transpeptidase-like"/>
    <property type="match status" value="1"/>
</dbReference>
<accession>A0A3E1Y5Z7</accession>
<evidence type="ECO:0000313" key="3">
    <source>
        <dbReference type="Proteomes" id="UP000260644"/>
    </source>
</evidence>
<dbReference type="Pfam" id="PF00144">
    <property type="entry name" value="Beta-lactamase"/>
    <property type="match status" value="1"/>
</dbReference>
<keyword evidence="2" id="KW-0378">Hydrolase</keyword>
<dbReference type="Gene3D" id="3.40.710.10">
    <property type="entry name" value="DD-peptidase/beta-lactamase superfamily"/>
    <property type="match status" value="1"/>
</dbReference>
<feature type="domain" description="Beta-lactamase-related" evidence="1">
    <location>
        <begin position="32"/>
        <end position="349"/>
    </location>
</feature>
<dbReference type="InterPro" id="IPR001466">
    <property type="entry name" value="Beta-lactam-related"/>
</dbReference>
<dbReference type="InterPro" id="IPR050491">
    <property type="entry name" value="AmpC-like"/>
</dbReference>
<dbReference type="PANTHER" id="PTHR46825:SF9">
    <property type="entry name" value="BETA-LACTAMASE-RELATED DOMAIN-CONTAINING PROTEIN"/>
    <property type="match status" value="1"/>
</dbReference>
<sequence length="490" mass="55311">MLKLQFGPAILLFALSFMPVVKLSAQNEAQKIDEVIKAYQDMHEFSGTALVMKKGKIIFQKAYGTANRETGTPNTIDTKFRIGSVTKQFTAMLIMQLKEQGKLNLQDPISRYLPYYRKDVGNQVTIHQLLTHTSGIPDFTRRPNFTSEIAVVKLSREEMVKKYCSDTLESEPGKVYSYCNSGYYILGAIIESITGKSYGNVLQERIFNVVGMKNSGIDNPFTIVKNRAIGYDNVYGDFTNSTYINMESSVLSAGAIYSTVGDLMLWNKALHSNKLLSAENTEIMFTPYLNKYAYGIGVNKFIYPGLNREVTFHAHTGGIFGFRAVLLYETQNDELITLLSNLVDDNSMDLDPITNRIFAIINNIPYDKPKPSVVSHMGELVVHQSLDTAIAFYRQAKVKLKEKYDFGRTEDELNSLGYYLLNHKRVKDAVQILKLVTEEFPQSWNAYDSYAESLALDNQTPAAVTNYKKSLDLNPENANATKQLKMLENK</sequence>
<organism evidence="2 3">
    <name type="scientific">Chitinophaga silvatica</name>
    <dbReference type="NCBI Taxonomy" id="2282649"/>
    <lineage>
        <taxon>Bacteria</taxon>
        <taxon>Pseudomonadati</taxon>
        <taxon>Bacteroidota</taxon>
        <taxon>Chitinophagia</taxon>
        <taxon>Chitinophagales</taxon>
        <taxon>Chitinophagaceae</taxon>
        <taxon>Chitinophaga</taxon>
    </lineage>
</organism>
<dbReference type="Gene3D" id="1.25.40.10">
    <property type="entry name" value="Tetratricopeptide repeat domain"/>
    <property type="match status" value="1"/>
</dbReference>
<dbReference type="GO" id="GO:0016787">
    <property type="term" value="F:hydrolase activity"/>
    <property type="evidence" value="ECO:0007669"/>
    <property type="project" value="UniProtKB-KW"/>
</dbReference>
<evidence type="ECO:0000259" key="1">
    <source>
        <dbReference type="Pfam" id="PF00144"/>
    </source>
</evidence>
<evidence type="ECO:0000313" key="2">
    <source>
        <dbReference type="EMBL" id="RFS20151.1"/>
    </source>
</evidence>
<dbReference type="InterPro" id="IPR011990">
    <property type="entry name" value="TPR-like_helical_dom_sf"/>
</dbReference>
<name>A0A3E1Y5Z7_9BACT</name>
<protein>
    <submittedName>
        <fullName evidence="2">Class A beta-lactamase-related serine hydrolase</fullName>
    </submittedName>
</protein>
<keyword evidence="3" id="KW-1185">Reference proteome</keyword>